<evidence type="ECO:0000313" key="3">
    <source>
        <dbReference type="Proteomes" id="UP000672657"/>
    </source>
</evidence>
<feature type="compositionally biased region" description="Low complexity" evidence="1">
    <location>
        <begin position="59"/>
        <end position="88"/>
    </location>
</feature>
<gene>
    <name evidence="2" type="ORF">LMG26411_01329</name>
</gene>
<evidence type="ECO:0000313" key="2">
    <source>
        <dbReference type="EMBL" id="CAG2137096.1"/>
    </source>
</evidence>
<reference evidence="2 3" key="1">
    <citation type="submission" date="2021-03" db="EMBL/GenBank/DDBJ databases">
        <authorList>
            <person name="Peeters C."/>
        </authorList>
    </citation>
    <scope>NUCLEOTIDE SEQUENCE [LARGE SCALE GENOMIC DNA]</scope>
    <source>
        <strain evidence="2 3">LMG 26411</strain>
    </source>
</reference>
<accession>A0ABM8TCY6</accession>
<sequence length="162" mass="17465">MHRQAVSAAIDEARKGAKRGARIAEKRQIAWERNRLGAGERKATTPGGRPRGGRERRLLLLSQASGAFPDAGGDAGPAQPAQAASRPATEGLGASKSKFFGHGTAAICHLTSPGGRTYYFLEFCDRAPVFLVRGQAPPAGRHRFPVRRDFLSPKRMPRGIRP</sequence>
<proteinExistence type="predicted"/>
<comment type="caution">
    <text evidence="2">The sequence shown here is derived from an EMBL/GenBank/DDBJ whole genome shotgun (WGS) entry which is preliminary data.</text>
</comment>
<feature type="compositionally biased region" description="Basic and acidic residues" evidence="1">
    <location>
        <begin position="22"/>
        <end position="43"/>
    </location>
</feature>
<dbReference type="Proteomes" id="UP000672657">
    <property type="component" value="Unassembled WGS sequence"/>
</dbReference>
<dbReference type="EMBL" id="CAJPVI010000006">
    <property type="protein sequence ID" value="CAG2137096.1"/>
    <property type="molecule type" value="Genomic_DNA"/>
</dbReference>
<organism evidence="2 3">
    <name type="scientific">Cupriavidus numazuensis</name>
    <dbReference type="NCBI Taxonomy" id="221992"/>
    <lineage>
        <taxon>Bacteria</taxon>
        <taxon>Pseudomonadati</taxon>
        <taxon>Pseudomonadota</taxon>
        <taxon>Betaproteobacteria</taxon>
        <taxon>Burkholderiales</taxon>
        <taxon>Burkholderiaceae</taxon>
        <taxon>Cupriavidus</taxon>
    </lineage>
</organism>
<name>A0ABM8TCY6_9BURK</name>
<evidence type="ECO:0000256" key="1">
    <source>
        <dbReference type="SAM" id="MobiDB-lite"/>
    </source>
</evidence>
<feature type="region of interest" description="Disordered" evidence="1">
    <location>
        <begin position="1"/>
        <end position="92"/>
    </location>
</feature>
<protein>
    <submittedName>
        <fullName evidence="2">Uncharacterized protein</fullName>
    </submittedName>
</protein>
<keyword evidence="3" id="KW-1185">Reference proteome</keyword>